<dbReference type="EMBL" id="CADCTP010000087">
    <property type="protein sequence ID" value="CAA9228859.1"/>
    <property type="molecule type" value="Genomic_DNA"/>
</dbReference>
<name>A0A6J4HQ81_9ACTN</name>
<sequence>MKAYAWSVTGRLLVDLLDHTAGPGTAASLLGEILDA</sequence>
<dbReference type="AlphaFoldDB" id="A0A6J4HQ81"/>
<evidence type="ECO:0000313" key="1">
    <source>
        <dbReference type="EMBL" id="CAA9228859.1"/>
    </source>
</evidence>
<organism evidence="1">
    <name type="scientific">uncultured Mycobacteriales bacterium</name>
    <dbReference type="NCBI Taxonomy" id="581187"/>
    <lineage>
        <taxon>Bacteria</taxon>
        <taxon>Bacillati</taxon>
        <taxon>Actinomycetota</taxon>
        <taxon>Actinomycetes</taxon>
        <taxon>Mycobacteriales</taxon>
        <taxon>environmental samples</taxon>
    </lineage>
</organism>
<gene>
    <name evidence="1" type="ORF">AVDCRST_MAG41-825</name>
</gene>
<proteinExistence type="predicted"/>
<accession>A0A6J4HQ81</accession>
<protein>
    <submittedName>
        <fullName evidence="1">Uncharacterized protein</fullName>
    </submittedName>
</protein>
<reference evidence="1" key="1">
    <citation type="submission" date="2020-02" db="EMBL/GenBank/DDBJ databases">
        <authorList>
            <person name="Meier V. D."/>
        </authorList>
    </citation>
    <scope>NUCLEOTIDE SEQUENCE</scope>
    <source>
        <strain evidence="1">AVDCRST_MAG41</strain>
    </source>
</reference>